<dbReference type="AlphaFoldDB" id="A0AAV0W958"/>
<gene>
    <name evidence="1" type="ORF">MEUPH1_LOCUS8642</name>
</gene>
<dbReference type="PANTHER" id="PTHR37162">
    <property type="entry name" value="HAT FAMILY DIMERISATION DOMAINCONTAINING PROTEIN-RELATED"/>
    <property type="match status" value="1"/>
</dbReference>
<comment type="caution">
    <text evidence="1">The sequence shown here is derived from an EMBL/GenBank/DDBJ whole genome shotgun (WGS) entry which is preliminary data.</text>
</comment>
<evidence type="ECO:0000313" key="1">
    <source>
        <dbReference type="EMBL" id="CAI6352394.1"/>
    </source>
</evidence>
<protein>
    <recommendedName>
        <fullName evidence="3">Transposase</fullName>
    </recommendedName>
</protein>
<dbReference type="EMBL" id="CARXXK010000002">
    <property type="protein sequence ID" value="CAI6352394.1"/>
    <property type="molecule type" value="Genomic_DNA"/>
</dbReference>
<sequence length="419" mass="48521">MNENETKKRIRNCVFNDEWLKDQIFSDWIAKHNNPNKARCILCQTVFSVKYDGVKAVKTHQESKKHEESVNSINKSSTIKKFFPTRNDKDEDKIAAVELSKCFHVVKHHHSYLSSDCGVKLESKHFSDSTIANKVHLGRTKMEAIVKNVLCPFAIEKAVIKLKCPTPIPFSISTDASNKGNRKFFPLAVRLFNFEDGVKDYLLDFYEEPNESSQSIFDTITSAIESLGLDIKNITAFGADNASVNYGKHCSVFEKLKNKKSNIIKANCNCHVIHNAAKHSMKVIKYDVETLVLKVFNEFSMSSKRVDELKECFEFVQQDYHNVLRHIPVRWLSLFNAVDRLILNWNAIKTYFIKKGKNECDKIIWTFIEDQKNELSEQLTLRECYIWFVHHVLSIFQKHILILEKNNLNAPEVYDVMLS</sequence>
<dbReference type="SUPFAM" id="SSF53098">
    <property type="entry name" value="Ribonuclease H-like"/>
    <property type="match status" value="1"/>
</dbReference>
<reference evidence="1 2" key="1">
    <citation type="submission" date="2023-01" db="EMBL/GenBank/DDBJ databases">
        <authorList>
            <person name="Whitehead M."/>
        </authorList>
    </citation>
    <scope>NUCLEOTIDE SEQUENCE [LARGE SCALE GENOMIC DNA]</scope>
</reference>
<accession>A0AAV0W958</accession>
<dbReference type="PANTHER" id="PTHR37162:SF1">
    <property type="entry name" value="BED-TYPE DOMAIN-CONTAINING PROTEIN"/>
    <property type="match status" value="1"/>
</dbReference>
<dbReference type="Proteomes" id="UP001160148">
    <property type="component" value="Unassembled WGS sequence"/>
</dbReference>
<dbReference type="InterPro" id="IPR012337">
    <property type="entry name" value="RNaseH-like_sf"/>
</dbReference>
<organism evidence="1 2">
    <name type="scientific">Macrosiphum euphorbiae</name>
    <name type="common">potato aphid</name>
    <dbReference type="NCBI Taxonomy" id="13131"/>
    <lineage>
        <taxon>Eukaryota</taxon>
        <taxon>Metazoa</taxon>
        <taxon>Ecdysozoa</taxon>
        <taxon>Arthropoda</taxon>
        <taxon>Hexapoda</taxon>
        <taxon>Insecta</taxon>
        <taxon>Pterygota</taxon>
        <taxon>Neoptera</taxon>
        <taxon>Paraneoptera</taxon>
        <taxon>Hemiptera</taxon>
        <taxon>Sternorrhyncha</taxon>
        <taxon>Aphidomorpha</taxon>
        <taxon>Aphidoidea</taxon>
        <taxon>Aphididae</taxon>
        <taxon>Macrosiphini</taxon>
        <taxon>Macrosiphum</taxon>
    </lineage>
</organism>
<evidence type="ECO:0008006" key="3">
    <source>
        <dbReference type="Google" id="ProtNLM"/>
    </source>
</evidence>
<proteinExistence type="predicted"/>
<evidence type="ECO:0000313" key="2">
    <source>
        <dbReference type="Proteomes" id="UP001160148"/>
    </source>
</evidence>
<keyword evidence="2" id="KW-1185">Reference proteome</keyword>
<name>A0AAV0W958_9HEMI</name>